<evidence type="ECO:0000313" key="4">
    <source>
        <dbReference type="Proteomes" id="UP001595621"/>
    </source>
</evidence>
<gene>
    <name evidence="3" type="ORF">ACFOE0_07720</name>
</gene>
<evidence type="ECO:0000259" key="2">
    <source>
        <dbReference type="PROSITE" id="PS50943"/>
    </source>
</evidence>
<dbReference type="InterPro" id="IPR001387">
    <property type="entry name" value="Cro/C1-type_HTH"/>
</dbReference>
<keyword evidence="1" id="KW-0238">DNA-binding</keyword>
<proteinExistence type="predicted"/>
<dbReference type="PROSITE" id="PS50943">
    <property type="entry name" value="HTH_CROC1"/>
    <property type="match status" value="1"/>
</dbReference>
<dbReference type="RefSeq" id="WP_248937509.1">
    <property type="nucleotide sequence ID" value="NZ_JAKILF010000010.1"/>
</dbReference>
<dbReference type="InterPro" id="IPR050807">
    <property type="entry name" value="TransReg_Diox_bact_type"/>
</dbReference>
<dbReference type="InterPro" id="IPR010982">
    <property type="entry name" value="Lambda_DNA-bd_dom_sf"/>
</dbReference>
<evidence type="ECO:0000313" key="3">
    <source>
        <dbReference type="EMBL" id="MFC3138079.1"/>
    </source>
</evidence>
<dbReference type="EMBL" id="JBHRTD010000007">
    <property type="protein sequence ID" value="MFC3138079.1"/>
    <property type="molecule type" value="Genomic_DNA"/>
</dbReference>
<dbReference type="Pfam" id="PF01381">
    <property type="entry name" value="HTH_3"/>
    <property type="match status" value="1"/>
</dbReference>
<keyword evidence="4" id="KW-1185">Reference proteome</keyword>
<feature type="domain" description="HTH cro/C1-type" evidence="2">
    <location>
        <begin position="7"/>
        <end position="61"/>
    </location>
</feature>
<dbReference type="SUPFAM" id="SSF47413">
    <property type="entry name" value="lambda repressor-like DNA-binding domains"/>
    <property type="match status" value="1"/>
</dbReference>
<dbReference type="SMART" id="SM00530">
    <property type="entry name" value="HTH_XRE"/>
    <property type="match status" value="1"/>
</dbReference>
<reference evidence="4" key="1">
    <citation type="journal article" date="2019" name="Int. J. Syst. Evol. Microbiol.">
        <title>The Global Catalogue of Microorganisms (GCM) 10K type strain sequencing project: providing services to taxonomists for standard genome sequencing and annotation.</title>
        <authorList>
            <consortium name="The Broad Institute Genomics Platform"/>
            <consortium name="The Broad Institute Genome Sequencing Center for Infectious Disease"/>
            <person name="Wu L."/>
            <person name="Ma J."/>
        </authorList>
    </citation>
    <scope>NUCLEOTIDE SEQUENCE [LARGE SCALE GENOMIC DNA]</scope>
    <source>
        <strain evidence="4">KCTC 52277</strain>
    </source>
</reference>
<comment type="caution">
    <text evidence="3">The sequence shown here is derived from an EMBL/GenBank/DDBJ whole genome shotgun (WGS) entry which is preliminary data.</text>
</comment>
<dbReference type="PANTHER" id="PTHR46797:SF1">
    <property type="entry name" value="METHYLPHOSPHONATE SYNTHASE"/>
    <property type="match status" value="1"/>
</dbReference>
<evidence type="ECO:0000256" key="1">
    <source>
        <dbReference type="ARBA" id="ARBA00023125"/>
    </source>
</evidence>
<protein>
    <submittedName>
        <fullName evidence="3">Helix-turn-helix domain-containing protein</fullName>
    </submittedName>
</protein>
<sequence length="95" mass="10342">MNIGKALALCRTQKGMTKTNLSQLANVSVSYLTLLEQGKRDPNLSTINQICQAMNIPLSIFMFLASDVADREGISSELAEKLAHTALSLMEPDSE</sequence>
<name>A0ABV7G9A1_9GAMM</name>
<dbReference type="Gene3D" id="1.10.260.40">
    <property type="entry name" value="lambda repressor-like DNA-binding domains"/>
    <property type="match status" value="1"/>
</dbReference>
<dbReference type="Proteomes" id="UP001595621">
    <property type="component" value="Unassembled WGS sequence"/>
</dbReference>
<accession>A0ABV7G9A1</accession>
<dbReference type="CDD" id="cd00093">
    <property type="entry name" value="HTH_XRE"/>
    <property type="match status" value="1"/>
</dbReference>
<organism evidence="3 4">
    <name type="scientific">Shewanella submarina</name>
    <dbReference type="NCBI Taxonomy" id="2016376"/>
    <lineage>
        <taxon>Bacteria</taxon>
        <taxon>Pseudomonadati</taxon>
        <taxon>Pseudomonadota</taxon>
        <taxon>Gammaproteobacteria</taxon>
        <taxon>Alteromonadales</taxon>
        <taxon>Shewanellaceae</taxon>
        <taxon>Shewanella</taxon>
    </lineage>
</organism>
<dbReference type="PANTHER" id="PTHR46797">
    <property type="entry name" value="HTH-TYPE TRANSCRIPTIONAL REGULATOR"/>
    <property type="match status" value="1"/>
</dbReference>